<evidence type="ECO:0000256" key="1">
    <source>
        <dbReference type="SAM" id="MobiDB-lite"/>
    </source>
</evidence>
<feature type="domain" description="Putative plant transposon protein" evidence="2">
    <location>
        <begin position="29"/>
        <end position="197"/>
    </location>
</feature>
<evidence type="ECO:0000313" key="3">
    <source>
        <dbReference type="EnsemblPlants" id="PGSC0003DMT400071468"/>
    </source>
</evidence>
<reference evidence="3" key="2">
    <citation type="submission" date="2015-06" db="UniProtKB">
        <authorList>
            <consortium name="EnsemblPlants"/>
        </authorList>
    </citation>
    <scope>IDENTIFICATION</scope>
    <source>
        <strain evidence="3">DM1-3 516 R44</strain>
    </source>
</reference>
<accession>M1CNU5</accession>
<proteinExistence type="predicted"/>
<organism evidence="3 4">
    <name type="scientific">Solanum tuberosum</name>
    <name type="common">Potato</name>
    <dbReference type="NCBI Taxonomy" id="4113"/>
    <lineage>
        <taxon>Eukaryota</taxon>
        <taxon>Viridiplantae</taxon>
        <taxon>Streptophyta</taxon>
        <taxon>Embryophyta</taxon>
        <taxon>Tracheophyta</taxon>
        <taxon>Spermatophyta</taxon>
        <taxon>Magnoliopsida</taxon>
        <taxon>eudicotyledons</taxon>
        <taxon>Gunneridae</taxon>
        <taxon>Pentapetalae</taxon>
        <taxon>asterids</taxon>
        <taxon>lamiids</taxon>
        <taxon>Solanales</taxon>
        <taxon>Solanaceae</taxon>
        <taxon>Solanoideae</taxon>
        <taxon>Solaneae</taxon>
        <taxon>Solanum</taxon>
    </lineage>
</organism>
<feature type="region of interest" description="Disordered" evidence="1">
    <location>
        <begin position="478"/>
        <end position="521"/>
    </location>
</feature>
<evidence type="ECO:0000259" key="2">
    <source>
        <dbReference type="Pfam" id="PF20167"/>
    </source>
</evidence>
<name>M1CNU5_SOLTU</name>
<evidence type="ECO:0000313" key="4">
    <source>
        <dbReference type="Proteomes" id="UP000011115"/>
    </source>
</evidence>
<keyword evidence="4" id="KW-1185">Reference proteome</keyword>
<feature type="region of interest" description="Disordered" evidence="1">
    <location>
        <begin position="243"/>
        <end position="278"/>
    </location>
</feature>
<dbReference type="Gramene" id="PGSC0003DMT400071468">
    <property type="protein sequence ID" value="PGSC0003DMT400071468"/>
    <property type="gene ID" value="PGSC0003DMG400027807"/>
</dbReference>
<feature type="compositionally biased region" description="Polar residues" evidence="1">
    <location>
        <begin position="478"/>
        <end position="494"/>
    </location>
</feature>
<feature type="compositionally biased region" description="Basic and acidic residues" evidence="1">
    <location>
        <begin position="246"/>
        <end position="255"/>
    </location>
</feature>
<dbReference type="AlphaFoldDB" id="M1CNU5"/>
<dbReference type="Proteomes" id="UP000011115">
    <property type="component" value="Unassembled WGS sequence"/>
</dbReference>
<protein>
    <submittedName>
        <fullName evidence="3">Integrase core domain containing protein</fullName>
    </submittedName>
</protein>
<dbReference type="EnsemblPlants" id="PGSC0003DMT400071468">
    <property type="protein sequence ID" value="PGSC0003DMT400071468"/>
    <property type="gene ID" value="PGSC0003DMG400027807"/>
</dbReference>
<feature type="compositionally biased region" description="Basic and acidic residues" evidence="1">
    <location>
        <begin position="418"/>
        <end position="429"/>
    </location>
</feature>
<sequence length="521" mass="57926">MARLITEERRVLTGNLHTIPDIHHLFRLHKCKWMARDPKTYSEEIVREFYASYAATLRGSIDKRSKPTAQDPLTSTMVRGFSVDISHATINRFLYGLGPDHIWALNTADFDCRWDTVQSGAFTRNTEQREALLLWLARHIIAYGERAEWVTTPRLGIRKATLNLVAKFFWLLVRNRVSPTKADNLLCRDAGVPIWHCDKLVHATGTLGIGLIRDEANVASPRRGPRVDVPENAYLVDAVEQMQGDDPARPAHNDDTPVSSSQAISLAPSLSRATPPSGDNVIPLARVQKLEAQMDTLLLYHIKPWMRKLIAESEKRVEKRMKAKTDQKVQTIHKWLNAFELRVLQRPAPTIDMSSFRTELASLRADVDVILAIPAVEPQAAPSALGDDTVLGTLFSGDDAEEKPEPVSARGKRHRSSRKTELMEEEKASKRQRKQEKKAQKASIIDEQLRQQSSREMVAGASSSILVSEVLPTVADDVSTTGGMVRPTNSTTEGVVTKDAGNIEGDPTIAVVESGKPDPPV</sequence>
<feature type="region of interest" description="Disordered" evidence="1">
    <location>
        <begin position="395"/>
        <end position="444"/>
    </location>
</feature>
<dbReference type="Pfam" id="PF20167">
    <property type="entry name" value="Transposase_32"/>
    <property type="match status" value="1"/>
</dbReference>
<dbReference type="InterPro" id="IPR046796">
    <property type="entry name" value="Transposase_32_dom"/>
</dbReference>
<reference evidence="4" key="1">
    <citation type="journal article" date="2011" name="Nature">
        <title>Genome sequence and analysis of the tuber crop potato.</title>
        <authorList>
            <consortium name="The Potato Genome Sequencing Consortium"/>
        </authorList>
    </citation>
    <scope>NUCLEOTIDE SEQUENCE [LARGE SCALE GENOMIC DNA]</scope>
    <source>
        <strain evidence="4">cv. DM1-3 516 R44</strain>
    </source>
</reference>
<dbReference type="HOGENOM" id="CLU_028647_0_0_1"/>
<dbReference type="InParanoid" id="M1CNU5"/>
<dbReference type="PaxDb" id="4113-PGSC0003DMT400071468"/>